<evidence type="ECO:0000313" key="2">
    <source>
        <dbReference type="Proteomes" id="UP000664628"/>
    </source>
</evidence>
<proteinExistence type="predicted"/>
<keyword evidence="2" id="KW-1185">Reference proteome</keyword>
<dbReference type="Proteomes" id="UP000664628">
    <property type="component" value="Unassembled WGS sequence"/>
</dbReference>
<protein>
    <recommendedName>
        <fullName evidence="3">Coiled-coil protein</fullName>
    </recommendedName>
</protein>
<sequence>MDYFDKQNELLYQHLEELFSISKAHRWEDVSKNITLWKVKRIYRIFAELFPRKFNYSLELEKSKDSFSSIHYGALKGHSIINEVVRFSLYSDKIIVFHPLQNPAITNSNLNPGRNPKLWLPDFLEALYFYIVLHKWVKAGIVKLIVNPYEYDFDIRKKIDAEAIKRVSALYDLPEFAELTLRRSTGYMAEQFATGMKNKSKEQIIELLLAMNTPIFTVDEAETLAVEILNVKEITNPLYKKLPISFKNSETINTIRGGGGPLESILLISELTQGNIYTPAEEHWFQIRKAGLNDFWTKANHLYSEVPLSFLDSVDTNFALRIRQEERLSGVRQQLKKIYTELGGMDVDKMSETKIKFIQEGFVDEVRKAEAEWKEIERQASIDRHYWAVTSAVAAAPIIAQGTASIISLAVASATTAAWVYKSFSSVKEKNKLQRIKNPVSVFVEAKNKNQGYFSALKNCIF</sequence>
<evidence type="ECO:0008006" key="3">
    <source>
        <dbReference type="Google" id="ProtNLM"/>
    </source>
</evidence>
<organism evidence="1 2">
    <name type="scientific">Fibrella forsythiae</name>
    <dbReference type="NCBI Taxonomy" id="2817061"/>
    <lineage>
        <taxon>Bacteria</taxon>
        <taxon>Pseudomonadati</taxon>
        <taxon>Bacteroidota</taxon>
        <taxon>Cytophagia</taxon>
        <taxon>Cytophagales</taxon>
        <taxon>Spirosomataceae</taxon>
        <taxon>Fibrella</taxon>
    </lineage>
</organism>
<comment type="caution">
    <text evidence="1">The sequence shown here is derived from an EMBL/GenBank/DDBJ whole genome shotgun (WGS) entry which is preliminary data.</text>
</comment>
<dbReference type="RefSeq" id="WP_207327155.1">
    <property type="nucleotide sequence ID" value="NZ_JAFMYW010000001.1"/>
</dbReference>
<reference evidence="1 2" key="1">
    <citation type="submission" date="2021-03" db="EMBL/GenBank/DDBJ databases">
        <title>Fibrella sp. HMF5405 genome sequencing and assembly.</title>
        <authorList>
            <person name="Kang H."/>
            <person name="Kim H."/>
            <person name="Bae S."/>
            <person name="Joh K."/>
        </authorList>
    </citation>
    <scope>NUCLEOTIDE SEQUENCE [LARGE SCALE GENOMIC DNA]</scope>
    <source>
        <strain evidence="1 2">HMF5405</strain>
    </source>
</reference>
<name>A0ABS3JB81_9BACT</name>
<accession>A0ABS3JB81</accession>
<evidence type="ECO:0000313" key="1">
    <source>
        <dbReference type="EMBL" id="MBO0947238.1"/>
    </source>
</evidence>
<gene>
    <name evidence="1" type="ORF">J2I46_01505</name>
</gene>
<dbReference type="EMBL" id="JAFMYW010000001">
    <property type="protein sequence ID" value="MBO0947238.1"/>
    <property type="molecule type" value="Genomic_DNA"/>
</dbReference>